<name>A0A0L6W5F5_9FIRM</name>
<dbReference type="RefSeq" id="WP_052216630.1">
    <property type="nucleotide sequence ID" value="NZ_LGTE01000002.1"/>
</dbReference>
<accession>A0A0L6W5F5</accession>
<evidence type="ECO:0008006" key="3">
    <source>
        <dbReference type="Google" id="ProtNLM"/>
    </source>
</evidence>
<dbReference type="AlphaFoldDB" id="A0A0L6W5F5"/>
<sequence>MRWKIALVVVILAVGLYLILSHGLTGDEPELTAGKMPEEILAETKKKGAALESFKYRSTVTAGEQLTVNLRGTASPAKKEELLEFSWESSQGYGESAAYIKDQRIFVYHPLKNLWFRPEEEPGLKQLVGILGNQLRLLNPYRSLERINLEKARVTNTGTEVIDGREATVIEVFPGAKANEWFEGVLPPQLIGAKVADVKQIYWIGNKDLYIYKYILRAKIKILGLQLLDFQVHSTLRDFHKAKITIPDKLRKKLFAAG</sequence>
<dbReference type="EMBL" id="LGTE01000002">
    <property type="protein sequence ID" value="KNZ70701.1"/>
    <property type="molecule type" value="Genomic_DNA"/>
</dbReference>
<keyword evidence="2" id="KW-1185">Reference proteome</keyword>
<dbReference type="Proteomes" id="UP000037175">
    <property type="component" value="Unassembled WGS sequence"/>
</dbReference>
<gene>
    <name evidence="1" type="ORF">Tfer_0379</name>
</gene>
<evidence type="ECO:0000313" key="1">
    <source>
        <dbReference type="EMBL" id="KNZ70701.1"/>
    </source>
</evidence>
<proteinExistence type="predicted"/>
<organism evidence="1 2">
    <name type="scientific">Thermincola ferriacetica</name>
    <dbReference type="NCBI Taxonomy" id="281456"/>
    <lineage>
        <taxon>Bacteria</taxon>
        <taxon>Bacillati</taxon>
        <taxon>Bacillota</taxon>
        <taxon>Clostridia</taxon>
        <taxon>Eubacteriales</taxon>
        <taxon>Thermincolaceae</taxon>
        <taxon>Thermincola</taxon>
    </lineage>
</organism>
<comment type="caution">
    <text evidence="1">The sequence shown here is derived from an EMBL/GenBank/DDBJ whole genome shotgun (WGS) entry which is preliminary data.</text>
</comment>
<evidence type="ECO:0000313" key="2">
    <source>
        <dbReference type="Proteomes" id="UP000037175"/>
    </source>
</evidence>
<reference evidence="2" key="1">
    <citation type="submission" date="2015-07" db="EMBL/GenBank/DDBJ databases">
        <title>Complete Genome of Thermincola ferriacetica strain Z-0001T.</title>
        <authorList>
            <person name="Lusk B."/>
            <person name="Badalamenti J.P."/>
            <person name="Parameswaran P."/>
            <person name="Bond D.R."/>
            <person name="Torres C.I."/>
        </authorList>
    </citation>
    <scope>NUCLEOTIDE SEQUENCE [LARGE SCALE GENOMIC DNA]</scope>
    <source>
        <strain evidence="2">Z-0001</strain>
    </source>
</reference>
<dbReference type="Gene3D" id="2.50.20.20">
    <property type="match status" value="1"/>
</dbReference>
<protein>
    <recommendedName>
        <fullName evidence="3">Sigma E regulatory protein, MucB/RseB</fullName>
    </recommendedName>
</protein>